<dbReference type="Proteomes" id="UP000009096">
    <property type="component" value="Chromosome 5"/>
</dbReference>
<dbReference type="GeneID" id="30073364"/>
<gene>
    <name evidence="1" type="ORF">FVEG_16488</name>
</gene>
<evidence type="ECO:0000313" key="1">
    <source>
        <dbReference type="EMBL" id="EWG49406.1"/>
    </source>
</evidence>
<keyword evidence="2" id="KW-1185">Reference proteome</keyword>
<dbReference type="RefSeq" id="XP_018755597.1">
    <property type="nucleotide sequence ID" value="XM_018905706.1"/>
</dbReference>
<dbReference type="AlphaFoldDB" id="W7MEQ8"/>
<dbReference type="RefSeq" id="XP_018755596.1">
    <property type="nucleotide sequence ID" value="XM_018905705.1"/>
</dbReference>
<evidence type="ECO:0000313" key="2">
    <source>
        <dbReference type="Proteomes" id="UP000009096"/>
    </source>
</evidence>
<dbReference type="EMBL" id="DS022253">
    <property type="protein sequence ID" value="EWG49404.1"/>
    <property type="molecule type" value="Genomic_DNA"/>
</dbReference>
<dbReference type="EMBL" id="DS022253">
    <property type="protein sequence ID" value="EWG49406.1"/>
    <property type="molecule type" value="Genomic_DNA"/>
</dbReference>
<proteinExistence type="predicted"/>
<dbReference type="VEuPathDB" id="FungiDB:FVEG_16488"/>
<reference evidence="1 2" key="1">
    <citation type="journal article" date="2010" name="Nature">
        <title>Comparative genomics reveals mobile pathogenicity chromosomes in Fusarium.</title>
        <authorList>
            <person name="Ma L.J."/>
            <person name="van der Does H.C."/>
            <person name="Borkovich K.A."/>
            <person name="Coleman J.J."/>
            <person name="Daboussi M.J."/>
            <person name="Di Pietro A."/>
            <person name="Dufresne M."/>
            <person name="Freitag M."/>
            <person name="Grabherr M."/>
            <person name="Henrissat B."/>
            <person name="Houterman P.M."/>
            <person name="Kang S."/>
            <person name="Shim W.B."/>
            <person name="Woloshuk C."/>
            <person name="Xie X."/>
            <person name="Xu J.R."/>
            <person name="Antoniw J."/>
            <person name="Baker S.E."/>
            <person name="Bluhm B.H."/>
            <person name="Breakspear A."/>
            <person name="Brown D.W."/>
            <person name="Butchko R.A."/>
            <person name="Chapman S."/>
            <person name="Coulson R."/>
            <person name="Coutinho P.M."/>
            <person name="Danchin E.G."/>
            <person name="Diener A."/>
            <person name="Gale L.R."/>
            <person name="Gardiner D.M."/>
            <person name="Goff S."/>
            <person name="Hammond-Kosack K.E."/>
            <person name="Hilburn K."/>
            <person name="Hua-Van A."/>
            <person name="Jonkers W."/>
            <person name="Kazan K."/>
            <person name="Kodira C.D."/>
            <person name="Koehrsen M."/>
            <person name="Kumar L."/>
            <person name="Lee Y.H."/>
            <person name="Li L."/>
            <person name="Manners J.M."/>
            <person name="Miranda-Saavedra D."/>
            <person name="Mukherjee M."/>
            <person name="Park G."/>
            <person name="Park J."/>
            <person name="Park S.Y."/>
            <person name="Proctor R.H."/>
            <person name="Regev A."/>
            <person name="Ruiz-Roldan M.C."/>
            <person name="Sain D."/>
            <person name="Sakthikumar S."/>
            <person name="Sykes S."/>
            <person name="Schwartz D.C."/>
            <person name="Turgeon B.G."/>
            <person name="Wapinski I."/>
            <person name="Yoder O."/>
            <person name="Young S."/>
            <person name="Zeng Q."/>
            <person name="Zhou S."/>
            <person name="Galagan J."/>
            <person name="Cuomo C.A."/>
            <person name="Kistler H.C."/>
            <person name="Rep M."/>
        </authorList>
    </citation>
    <scope>NUCLEOTIDE SEQUENCE [LARGE SCALE GENOMIC DNA]</scope>
    <source>
        <strain evidence="1">7600</strain>
        <strain evidence="2">M3125 / FGSC 7600</strain>
    </source>
</reference>
<sequence length="131" mass="15280">MTCRTSSGDQFNERGMHSRFLEYTGGQAKLVYCLLAVTLRTVRRQMNHNIMYVALSNVIRFSLHDCLPGRRLTMQFQMLRYHWITDTSLATWLRWSSATIPSNLQPPILTTHSTEPFRWGAQPQTWLICLC</sequence>
<dbReference type="RefSeq" id="XP_018755595.1">
    <property type="nucleotide sequence ID" value="XM_018905704.1"/>
</dbReference>
<name>W7MEQ8_GIBM7</name>
<protein>
    <submittedName>
        <fullName evidence="1">Uncharacterized protein</fullName>
    </submittedName>
</protein>
<dbReference type="KEGG" id="fvr:FVEG_16488"/>
<dbReference type="EMBL" id="DS022253">
    <property type="protein sequence ID" value="EWG49405.1"/>
    <property type="molecule type" value="Genomic_DNA"/>
</dbReference>
<accession>W7MEQ8</accession>
<organism evidence="1 2">
    <name type="scientific">Gibberella moniliformis (strain M3125 / FGSC 7600)</name>
    <name type="common">Maize ear and stalk rot fungus</name>
    <name type="synonym">Fusarium verticillioides</name>
    <dbReference type="NCBI Taxonomy" id="334819"/>
    <lineage>
        <taxon>Eukaryota</taxon>
        <taxon>Fungi</taxon>
        <taxon>Dikarya</taxon>
        <taxon>Ascomycota</taxon>
        <taxon>Pezizomycotina</taxon>
        <taxon>Sordariomycetes</taxon>
        <taxon>Hypocreomycetidae</taxon>
        <taxon>Hypocreales</taxon>
        <taxon>Nectriaceae</taxon>
        <taxon>Fusarium</taxon>
        <taxon>Fusarium fujikuroi species complex</taxon>
    </lineage>
</organism>
<reference evidence="1" key="2">
    <citation type="submission" date="2013-11" db="EMBL/GenBank/DDBJ databases">
        <authorList>
            <consortium name="The Broad Institute Genome Sequencing Platform"/>
            <person name="Ma L.-J."/>
            <person name="Corby-Kistler H."/>
            <person name="Broz K."/>
            <person name="Gale L.R."/>
            <person name="Jonkers W."/>
            <person name="O'Donnell K."/>
            <person name="Ploetz R."/>
            <person name="Steinberg C."/>
            <person name="Schwartz D.C."/>
            <person name="VanEtten H."/>
            <person name="Zhou S."/>
            <person name="Young S.K."/>
            <person name="Zeng Q."/>
            <person name="Gargeya S."/>
            <person name="Fitzgerald M."/>
            <person name="Abouelleil A."/>
            <person name="Alvarado L."/>
            <person name="Chapman S.B."/>
            <person name="Gainer-Dewar J."/>
            <person name="Goldberg J."/>
            <person name="Griggs A."/>
            <person name="Gujja S."/>
            <person name="Hansen M."/>
            <person name="Howarth C."/>
            <person name="Imamovic A."/>
            <person name="Ireland A."/>
            <person name="Larimer J."/>
            <person name="McCowan C."/>
            <person name="Murphy C."/>
            <person name="Pearson M."/>
            <person name="Poon T.W."/>
            <person name="Priest M."/>
            <person name="Roberts A."/>
            <person name="Saif S."/>
            <person name="Shea T."/>
            <person name="Sykes S."/>
            <person name="Wortman J."/>
            <person name="Nusbaum C."/>
            <person name="Birren B."/>
        </authorList>
    </citation>
    <scope>NUCLEOTIDE SEQUENCE</scope>
    <source>
        <strain evidence="1">7600</strain>
    </source>
</reference>